<feature type="domain" description="Peptidase M48" evidence="7">
    <location>
        <begin position="54"/>
        <end position="118"/>
    </location>
</feature>
<organism evidence="8 9">
    <name type="scientific">Aegilops tauschii subsp. strangulata</name>
    <name type="common">Goatgrass</name>
    <dbReference type="NCBI Taxonomy" id="200361"/>
    <lineage>
        <taxon>Eukaryota</taxon>
        <taxon>Viridiplantae</taxon>
        <taxon>Streptophyta</taxon>
        <taxon>Embryophyta</taxon>
        <taxon>Tracheophyta</taxon>
        <taxon>Spermatophyta</taxon>
        <taxon>Magnoliopsida</taxon>
        <taxon>Liliopsida</taxon>
        <taxon>Poales</taxon>
        <taxon>Poaceae</taxon>
        <taxon>BOP clade</taxon>
        <taxon>Pooideae</taxon>
        <taxon>Triticodae</taxon>
        <taxon>Triticeae</taxon>
        <taxon>Triticinae</taxon>
        <taxon>Aegilops</taxon>
    </lineage>
</organism>
<comment type="cofactor">
    <cofactor evidence="6">
        <name>Zn(2+)</name>
        <dbReference type="ChEBI" id="CHEBI:29105"/>
    </cofactor>
    <text evidence="6">Binds 1 zinc ion per subunit.</text>
</comment>
<keyword evidence="9" id="KW-1185">Reference proteome</keyword>
<keyword evidence="3 6" id="KW-0378">Hydrolase</keyword>
<dbReference type="EnsemblPlants" id="AET2Gv20446900.1">
    <property type="protein sequence ID" value="AET2Gv20446900.1"/>
    <property type="gene ID" value="AET2Gv20446900"/>
</dbReference>
<name>A0A453BC57_AEGTS</name>
<keyword evidence="5 6" id="KW-0482">Metalloprotease</keyword>
<dbReference type="Pfam" id="PF01435">
    <property type="entry name" value="Peptidase_M48"/>
    <property type="match status" value="1"/>
</dbReference>
<reference evidence="8" key="5">
    <citation type="journal article" date="2021" name="G3 (Bethesda)">
        <title>Aegilops tauschii genome assembly Aet v5.0 features greater sequence contiguity and improved annotation.</title>
        <authorList>
            <person name="Wang L."/>
            <person name="Zhu T."/>
            <person name="Rodriguez J.C."/>
            <person name="Deal K.R."/>
            <person name="Dubcovsky J."/>
            <person name="McGuire P.E."/>
            <person name="Lux T."/>
            <person name="Spannagl M."/>
            <person name="Mayer K.F.X."/>
            <person name="Baldrich P."/>
            <person name="Meyers B.C."/>
            <person name="Huo N."/>
            <person name="Gu Y.Q."/>
            <person name="Zhou H."/>
            <person name="Devos K.M."/>
            <person name="Bennetzen J.L."/>
            <person name="Unver T."/>
            <person name="Budak H."/>
            <person name="Gulick P.J."/>
            <person name="Galiba G."/>
            <person name="Kalapos B."/>
            <person name="Nelson D.R."/>
            <person name="Li P."/>
            <person name="You F.M."/>
            <person name="Luo M.C."/>
            <person name="Dvorak J."/>
        </authorList>
    </citation>
    <scope>NUCLEOTIDE SEQUENCE [LARGE SCALE GENOMIC DNA]</scope>
    <source>
        <strain evidence="8">cv. AL8/78</strain>
    </source>
</reference>
<keyword evidence="2" id="KW-0479">Metal-binding</keyword>
<evidence type="ECO:0000256" key="1">
    <source>
        <dbReference type="ARBA" id="ARBA00022670"/>
    </source>
</evidence>
<dbReference type="PANTHER" id="PTHR22726:SF1">
    <property type="entry name" value="METALLOENDOPEPTIDASE OMA1, MITOCHONDRIAL"/>
    <property type="match status" value="1"/>
</dbReference>
<dbReference type="PANTHER" id="PTHR22726">
    <property type="entry name" value="METALLOENDOPEPTIDASE OMA1"/>
    <property type="match status" value="1"/>
</dbReference>
<dbReference type="Gene3D" id="3.30.2010.10">
    <property type="entry name" value="Metalloproteases ('zincins'), catalytic domain"/>
    <property type="match status" value="1"/>
</dbReference>
<evidence type="ECO:0000313" key="8">
    <source>
        <dbReference type="EnsemblPlants" id="AET2Gv20446900.1"/>
    </source>
</evidence>
<dbReference type="AlphaFoldDB" id="A0A453BC57"/>
<evidence type="ECO:0000256" key="3">
    <source>
        <dbReference type="ARBA" id="ARBA00022801"/>
    </source>
</evidence>
<dbReference type="GO" id="GO:0046872">
    <property type="term" value="F:metal ion binding"/>
    <property type="evidence" value="ECO:0007669"/>
    <property type="project" value="UniProtKB-KW"/>
</dbReference>
<evidence type="ECO:0000259" key="7">
    <source>
        <dbReference type="Pfam" id="PF01435"/>
    </source>
</evidence>
<dbReference type="InterPro" id="IPR051156">
    <property type="entry name" value="Mito/Outer_Membr_Metalloprot"/>
</dbReference>
<dbReference type="InterPro" id="IPR001915">
    <property type="entry name" value="Peptidase_M48"/>
</dbReference>
<dbReference type="GO" id="GO:0016020">
    <property type="term" value="C:membrane"/>
    <property type="evidence" value="ECO:0007669"/>
    <property type="project" value="TreeGrafter"/>
</dbReference>
<protein>
    <recommendedName>
        <fullName evidence="7">Peptidase M48 domain-containing protein</fullName>
    </recommendedName>
</protein>
<comment type="similarity">
    <text evidence="6">Belongs to the peptidase M48 family.</text>
</comment>
<sequence length="136" mass="15534">MSGYGASNIVDRLHPESVRVYLITSELVRAVHRGLAIKSLKQGDDPEAARRHTAHLDGLDWDVILVRDKEFRARSTPSGKIILHTGCFDLLKTDEEIASIIAHEIGHIVARHSVERNLYRRSWFPSCLRHYLLQRS</sequence>
<evidence type="ECO:0000313" key="9">
    <source>
        <dbReference type="Proteomes" id="UP000015105"/>
    </source>
</evidence>
<keyword evidence="1 6" id="KW-0645">Protease</keyword>
<dbReference type="GO" id="GO:0004222">
    <property type="term" value="F:metalloendopeptidase activity"/>
    <property type="evidence" value="ECO:0007669"/>
    <property type="project" value="InterPro"/>
</dbReference>
<evidence type="ECO:0000256" key="5">
    <source>
        <dbReference type="ARBA" id="ARBA00023049"/>
    </source>
</evidence>
<accession>A0A453BC57</accession>
<reference evidence="9" key="2">
    <citation type="journal article" date="2017" name="Nat. Plants">
        <title>The Aegilops tauschii genome reveals multiple impacts of transposons.</title>
        <authorList>
            <person name="Zhao G."/>
            <person name="Zou C."/>
            <person name="Li K."/>
            <person name="Wang K."/>
            <person name="Li T."/>
            <person name="Gao L."/>
            <person name="Zhang X."/>
            <person name="Wang H."/>
            <person name="Yang Z."/>
            <person name="Liu X."/>
            <person name="Jiang W."/>
            <person name="Mao L."/>
            <person name="Kong X."/>
            <person name="Jiao Y."/>
            <person name="Jia J."/>
        </authorList>
    </citation>
    <scope>NUCLEOTIDE SEQUENCE [LARGE SCALE GENOMIC DNA]</scope>
    <source>
        <strain evidence="9">cv. AL8/78</strain>
    </source>
</reference>
<reference evidence="9" key="1">
    <citation type="journal article" date="2014" name="Science">
        <title>Ancient hybridizations among the ancestral genomes of bread wheat.</title>
        <authorList>
            <consortium name="International Wheat Genome Sequencing Consortium,"/>
            <person name="Marcussen T."/>
            <person name="Sandve S.R."/>
            <person name="Heier L."/>
            <person name="Spannagl M."/>
            <person name="Pfeifer M."/>
            <person name="Jakobsen K.S."/>
            <person name="Wulff B.B."/>
            <person name="Steuernagel B."/>
            <person name="Mayer K.F."/>
            <person name="Olsen O.A."/>
        </authorList>
    </citation>
    <scope>NUCLEOTIDE SEQUENCE [LARGE SCALE GENOMIC DNA]</scope>
    <source>
        <strain evidence="9">cv. AL8/78</strain>
    </source>
</reference>
<reference evidence="8" key="4">
    <citation type="submission" date="2019-03" db="UniProtKB">
        <authorList>
            <consortium name="EnsemblPlants"/>
        </authorList>
    </citation>
    <scope>IDENTIFICATION</scope>
</reference>
<dbReference type="GO" id="GO:0051603">
    <property type="term" value="P:proteolysis involved in protein catabolic process"/>
    <property type="evidence" value="ECO:0007669"/>
    <property type="project" value="TreeGrafter"/>
</dbReference>
<evidence type="ECO:0000256" key="2">
    <source>
        <dbReference type="ARBA" id="ARBA00022723"/>
    </source>
</evidence>
<dbReference type="Gramene" id="AET2Gv20446900.1">
    <property type="protein sequence ID" value="AET2Gv20446900.1"/>
    <property type="gene ID" value="AET2Gv20446900"/>
</dbReference>
<dbReference type="Proteomes" id="UP000015105">
    <property type="component" value="Chromosome 2D"/>
</dbReference>
<evidence type="ECO:0000256" key="4">
    <source>
        <dbReference type="ARBA" id="ARBA00022833"/>
    </source>
</evidence>
<reference evidence="8" key="3">
    <citation type="journal article" date="2017" name="Nature">
        <title>Genome sequence of the progenitor of the wheat D genome Aegilops tauschii.</title>
        <authorList>
            <person name="Luo M.C."/>
            <person name="Gu Y.Q."/>
            <person name="Puiu D."/>
            <person name="Wang H."/>
            <person name="Twardziok S.O."/>
            <person name="Deal K.R."/>
            <person name="Huo N."/>
            <person name="Zhu T."/>
            <person name="Wang L."/>
            <person name="Wang Y."/>
            <person name="McGuire P.E."/>
            <person name="Liu S."/>
            <person name="Long H."/>
            <person name="Ramasamy R.K."/>
            <person name="Rodriguez J.C."/>
            <person name="Van S.L."/>
            <person name="Yuan L."/>
            <person name="Wang Z."/>
            <person name="Xia Z."/>
            <person name="Xiao L."/>
            <person name="Anderson O.D."/>
            <person name="Ouyang S."/>
            <person name="Liang Y."/>
            <person name="Zimin A.V."/>
            <person name="Pertea G."/>
            <person name="Qi P."/>
            <person name="Bennetzen J.L."/>
            <person name="Dai X."/>
            <person name="Dawson M.W."/>
            <person name="Muller H.G."/>
            <person name="Kugler K."/>
            <person name="Rivarola-Duarte L."/>
            <person name="Spannagl M."/>
            <person name="Mayer K.F.X."/>
            <person name="Lu F.H."/>
            <person name="Bevan M.W."/>
            <person name="Leroy P."/>
            <person name="Li P."/>
            <person name="You F.M."/>
            <person name="Sun Q."/>
            <person name="Liu Z."/>
            <person name="Lyons E."/>
            <person name="Wicker T."/>
            <person name="Salzberg S.L."/>
            <person name="Devos K.M."/>
            <person name="Dvorak J."/>
        </authorList>
    </citation>
    <scope>NUCLEOTIDE SEQUENCE [LARGE SCALE GENOMIC DNA]</scope>
    <source>
        <strain evidence="8">cv. AL8/78</strain>
    </source>
</reference>
<proteinExistence type="inferred from homology"/>
<keyword evidence="4 6" id="KW-0862">Zinc</keyword>
<evidence type="ECO:0000256" key="6">
    <source>
        <dbReference type="RuleBase" id="RU003983"/>
    </source>
</evidence>